<evidence type="ECO:0000313" key="3">
    <source>
        <dbReference type="Proteomes" id="UP000095558"/>
    </source>
</evidence>
<protein>
    <recommendedName>
        <fullName evidence="1">HTH cro/C1-type domain-containing protein</fullName>
    </recommendedName>
</protein>
<sequence length="82" mass="9584">MKRKYEVLNTLKGKIREENENYRSLSKKTGISVNALNNKLNGYSVFDMREVSIIVDKLNIKPNEIIKYFFPQMLRNATKEAS</sequence>
<dbReference type="EMBL" id="CYZV01000018">
    <property type="protein sequence ID" value="CUO24854.1"/>
    <property type="molecule type" value="Genomic_DNA"/>
</dbReference>
<accession>A0A174DHD9</accession>
<name>A0A174DHD9_9CLOT</name>
<dbReference type="AlphaFoldDB" id="A0A174DHD9"/>
<gene>
    <name evidence="2" type="ORF">ERS852470_01818</name>
</gene>
<evidence type="ECO:0000259" key="1">
    <source>
        <dbReference type="Pfam" id="PF13443"/>
    </source>
</evidence>
<dbReference type="Pfam" id="PF13443">
    <property type="entry name" value="HTH_26"/>
    <property type="match status" value="1"/>
</dbReference>
<dbReference type="SUPFAM" id="SSF47413">
    <property type="entry name" value="lambda repressor-like DNA-binding domains"/>
    <property type="match status" value="1"/>
</dbReference>
<organism evidence="2 3">
    <name type="scientific">Clostridium disporicum</name>
    <dbReference type="NCBI Taxonomy" id="84024"/>
    <lineage>
        <taxon>Bacteria</taxon>
        <taxon>Bacillati</taxon>
        <taxon>Bacillota</taxon>
        <taxon>Clostridia</taxon>
        <taxon>Eubacteriales</taxon>
        <taxon>Clostridiaceae</taxon>
        <taxon>Clostridium</taxon>
    </lineage>
</organism>
<evidence type="ECO:0000313" key="2">
    <source>
        <dbReference type="EMBL" id="CUO24854.1"/>
    </source>
</evidence>
<reference evidence="2 3" key="1">
    <citation type="submission" date="2015-09" db="EMBL/GenBank/DDBJ databases">
        <authorList>
            <consortium name="Pathogen Informatics"/>
        </authorList>
    </citation>
    <scope>NUCLEOTIDE SEQUENCE [LARGE SCALE GENOMIC DNA]</scope>
    <source>
        <strain evidence="2 3">2789STDY5834855</strain>
    </source>
</reference>
<dbReference type="GO" id="GO:0003677">
    <property type="term" value="F:DNA binding"/>
    <property type="evidence" value="ECO:0007669"/>
    <property type="project" value="InterPro"/>
</dbReference>
<dbReference type="InterPro" id="IPR001387">
    <property type="entry name" value="Cro/C1-type_HTH"/>
</dbReference>
<dbReference type="RefSeq" id="WP_055276475.1">
    <property type="nucleotide sequence ID" value="NZ_CYZV01000018.1"/>
</dbReference>
<proteinExistence type="predicted"/>
<feature type="domain" description="HTH cro/C1-type" evidence="1">
    <location>
        <begin position="16"/>
        <end position="68"/>
    </location>
</feature>
<dbReference type="OrthoDB" id="2087228at2"/>
<dbReference type="Proteomes" id="UP000095558">
    <property type="component" value="Unassembled WGS sequence"/>
</dbReference>
<dbReference type="InterPro" id="IPR010982">
    <property type="entry name" value="Lambda_DNA-bd_dom_sf"/>
</dbReference>